<dbReference type="InterPro" id="IPR012156">
    <property type="entry name" value="Cold_shock_CspA"/>
</dbReference>
<keyword evidence="2" id="KW-0963">Cytoplasm</keyword>
<dbReference type="PANTHER" id="PTHR11544">
    <property type="entry name" value="COLD SHOCK DOMAIN CONTAINING PROTEINS"/>
    <property type="match status" value="1"/>
</dbReference>
<evidence type="ECO:0000259" key="4">
    <source>
        <dbReference type="PROSITE" id="PS51857"/>
    </source>
</evidence>
<name>A0ABT0PIA9_9GAMM</name>
<dbReference type="InterPro" id="IPR012340">
    <property type="entry name" value="NA-bd_OB-fold"/>
</dbReference>
<dbReference type="PROSITE" id="PS00352">
    <property type="entry name" value="CSD_1"/>
    <property type="match status" value="1"/>
</dbReference>
<dbReference type="PROSITE" id="PS51857">
    <property type="entry name" value="CSD_2"/>
    <property type="match status" value="1"/>
</dbReference>
<organism evidence="5 6">
    <name type="scientific">Parendozoicomonas callyspongiae</name>
    <dbReference type="NCBI Taxonomy" id="2942213"/>
    <lineage>
        <taxon>Bacteria</taxon>
        <taxon>Pseudomonadati</taxon>
        <taxon>Pseudomonadota</taxon>
        <taxon>Gammaproteobacteria</taxon>
        <taxon>Oceanospirillales</taxon>
        <taxon>Endozoicomonadaceae</taxon>
        <taxon>Parendozoicomonas</taxon>
    </lineage>
</organism>
<evidence type="ECO:0000256" key="3">
    <source>
        <dbReference type="RuleBase" id="RU000408"/>
    </source>
</evidence>
<dbReference type="CDD" id="cd04458">
    <property type="entry name" value="CSP_CDS"/>
    <property type="match status" value="1"/>
</dbReference>
<gene>
    <name evidence="5" type="ORF">M3P05_09825</name>
</gene>
<dbReference type="InterPro" id="IPR011129">
    <property type="entry name" value="CSD"/>
</dbReference>
<dbReference type="InterPro" id="IPR050181">
    <property type="entry name" value="Cold_shock_domain"/>
</dbReference>
<dbReference type="InterPro" id="IPR019844">
    <property type="entry name" value="CSD_CS"/>
</dbReference>
<evidence type="ECO:0000313" key="6">
    <source>
        <dbReference type="Proteomes" id="UP001203338"/>
    </source>
</evidence>
<evidence type="ECO:0000256" key="1">
    <source>
        <dbReference type="ARBA" id="ARBA00004496"/>
    </source>
</evidence>
<keyword evidence="6" id="KW-1185">Reference proteome</keyword>
<reference evidence="5 6" key="1">
    <citation type="submission" date="2022-05" db="EMBL/GenBank/DDBJ databases">
        <authorList>
            <person name="Park J.-S."/>
        </authorList>
    </citation>
    <scope>NUCLEOTIDE SEQUENCE [LARGE SCALE GENOMIC DNA]</scope>
    <source>
        <strain evidence="5 6">2012CJ34-2</strain>
    </source>
</reference>
<dbReference type="EMBL" id="JAMFLX010000011">
    <property type="protein sequence ID" value="MCL6270223.1"/>
    <property type="molecule type" value="Genomic_DNA"/>
</dbReference>
<comment type="subcellular location">
    <subcellularLocation>
        <location evidence="1 3">Cytoplasm</location>
    </subcellularLocation>
</comment>
<dbReference type="Pfam" id="PF00313">
    <property type="entry name" value="CSD"/>
    <property type="match status" value="1"/>
</dbReference>
<sequence length="74" mass="8353">MEDDGSRECGTVKWFNVSKGFGFITRDHGGDIFVHYRAIRGEGHRTLSEGQRVEFQVANKEKGLQAEDVVAARR</sequence>
<evidence type="ECO:0000256" key="2">
    <source>
        <dbReference type="ARBA" id="ARBA00022490"/>
    </source>
</evidence>
<evidence type="ECO:0000313" key="5">
    <source>
        <dbReference type="EMBL" id="MCL6270223.1"/>
    </source>
</evidence>
<dbReference type="SMART" id="SM00357">
    <property type="entry name" value="CSP"/>
    <property type="match status" value="1"/>
</dbReference>
<proteinExistence type="predicted"/>
<feature type="domain" description="CSD" evidence="4">
    <location>
        <begin position="7"/>
        <end position="71"/>
    </location>
</feature>
<dbReference type="PIRSF" id="PIRSF002599">
    <property type="entry name" value="Cold_shock_A"/>
    <property type="match status" value="1"/>
</dbReference>
<dbReference type="Proteomes" id="UP001203338">
    <property type="component" value="Unassembled WGS sequence"/>
</dbReference>
<comment type="caution">
    <text evidence="5">The sequence shown here is derived from an EMBL/GenBank/DDBJ whole genome shotgun (WGS) entry which is preliminary data.</text>
</comment>
<dbReference type="Gene3D" id="2.40.50.140">
    <property type="entry name" value="Nucleic acid-binding proteins"/>
    <property type="match status" value="1"/>
</dbReference>
<accession>A0ABT0PIA9</accession>
<protein>
    <submittedName>
        <fullName evidence="5">Cold-shock protein</fullName>
    </submittedName>
</protein>
<dbReference type="PRINTS" id="PR00050">
    <property type="entry name" value="COLDSHOCK"/>
</dbReference>
<dbReference type="InterPro" id="IPR002059">
    <property type="entry name" value="CSP_DNA-bd"/>
</dbReference>
<dbReference type="SUPFAM" id="SSF50249">
    <property type="entry name" value="Nucleic acid-binding proteins"/>
    <property type="match status" value="1"/>
</dbReference>